<name>A0ABV6H3L8_9ACTN</name>
<evidence type="ECO:0000256" key="1">
    <source>
        <dbReference type="SAM" id="MobiDB-lite"/>
    </source>
</evidence>
<dbReference type="InterPro" id="IPR008912">
    <property type="entry name" value="Uncharacterised_CoxE"/>
</dbReference>
<dbReference type="PANTHER" id="PTHR39338">
    <property type="entry name" value="BLL5662 PROTEIN-RELATED"/>
    <property type="match status" value="1"/>
</dbReference>
<proteinExistence type="predicted"/>
<accession>A0ABV6H3L8</accession>
<evidence type="ECO:0000313" key="3">
    <source>
        <dbReference type="Proteomes" id="UP001589783"/>
    </source>
</evidence>
<dbReference type="Pfam" id="PF05762">
    <property type="entry name" value="VWA_CoxE"/>
    <property type="match status" value="1"/>
</dbReference>
<dbReference type="PANTHER" id="PTHR39338:SF5">
    <property type="entry name" value="BLR6139 PROTEIN"/>
    <property type="match status" value="1"/>
</dbReference>
<reference evidence="2 3" key="1">
    <citation type="submission" date="2024-09" db="EMBL/GenBank/DDBJ databases">
        <authorList>
            <person name="Sun Q."/>
            <person name="Mori K."/>
        </authorList>
    </citation>
    <scope>NUCLEOTIDE SEQUENCE [LARGE SCALE GENOMIC DNA]</scope>
    <source>
        <strain evidence="2 3">CCM 7957</strain>
    </source>
</reference>
<dbReference type="RefSeq" id="WP_382359865.1">
    <property type="nucleotide sequence ID" value="NZ_JBHLWV010000005.1"/>
</dbReference>
<dbReference type="Proteomes" id="UP001589783">
    <property type="component" value="Unassembled WGS sequence"/>
</dbReference>
<protein>
    <submittedName>
        <fullName evidence="2">VWA domain-containing protein</fullName>
    </submittedName>
</protein>
<comment type="caution">
    <text evidence="2">The sequence shown here is derived from an EMBL/GenBank/DDBJ whole genome shotgun (WGS) entry which is preliminary data.</text>
</comment>
<sequence>MRAADDVQSPAAGADRLLVRLAVEFGRVLRLFSVQASPAEVIEICRVLDLVGGGDPAALRTALRAVTVKYGYEREGFEEAFALFFLGRHAADEGDAIPRVRGLLAGLPDDIDWDEDFTGGGRMIGADEHTVEIGDLMADDPDARERNAQSAHREENDFSVSGGAEELQVDTENSSVSGGVTYTVEVEHADASQVGELTAAATRVEGTTLKLADAAALLRALDAADGRHAYGVDGAAGLDAAALAELEEALTRFVEALTDRLAATPVLSTVEDPPTRVHRDQADIDRACHRLVQRMRGAPRRVSRLTNAGRLDFRRTMRAAVATDGVPLELWRRRTTPGPVRLLVLVDVSISVRPVTGFILRLAQTLHKFGDRCEVVAFVDRPVRVTPALRSASPDGALAAVLAADGLDLSATSDYGRMWHELLDEHGDLITSRTSVLVVGDARHNAFDPRVDLFAEVARRSYRVAWLTPEPERYWSQTGCALADYAEQCAAVVSARDGAEVLQRCDELGAALR</sequence>
<dbReference type="EMBL" id="JBHLWV010000005">
    <property type="protein sequence ID" value="MFC0313457.1"/>
    <property type="molecule type" value="Genomic_DNA"/>
</dbReference>
<feature type="region of interest" description="Disordered" evidence="1">
    <location>
        <begin position="146"/>
        <end position="175"/>
    </location>
</feature>
<evidence type="ECO:0000313" key="2">
    <source>
        <dbReference type="EMBL" id="MFC0313457.1"/>
    </source>
</evidence>
<gene>
    <name evidence="2" type="ORF">ACFFJD_01140</name>
</gene>
<organism evidence="2 3">
    <name type="scientific">Gordonia phosphorivorans</name>
    <dbReference type="NCBI Taxonomy" id="1056982"/>
    <lineage>
        <taxon>Bacteria</taxon>
        <taxon>Bacillati</taxon>
        <taxon>Actinomycetota</taxon>
        <taxon>Actinomycetes</taxon>
        <taxon>Mycobacteriales</taxon>
        <taxon>Gordoniaceae</taxon>
        <taxon>Gordonia</taxon>
    </lineage>
</organism>
<feature type="compositionally biased region" description="Basic and acidic residues" evidence="1">
    <location>
        <begin position="146"/>
        <end position="156"/>
    </location>
</feature>
<dbReference type="NCBIfam" id="NF047783">
    <property type="entry name" value="VWA_dom_MadC"/>
    <property type="match status" value="1"/>
</dbReference>
<keyword evidence="3" id="KW-1185">Reference proteome</keyword>